<comment type="caution">
    <text evidence="5">The sequence shown here is derived from an EMBL/GenBank/DDBJ whole genome shotgun (WGS) entry which is preliminary data.</text>
</comment>
<organism evidence="5 6">
    <name type="scientific">Halarchaeum nitratireducens</name>
    <dbReference type="NCBI Taxonomy" id="489913"/>
    <lineage>
        <taxon>Archaea</taxon>
        <taxon>Methanobacteriati</taxon>
        <taxon>Methanobacteriota</taxon>
        <taxon>Stenosarchaea group</taxon>
        <taxon>Halobacteria</taxon>
        <taxon>Halobacteriales</taxon>
        <taxon>Halobacteriaceae</taxon>
    </lineage>
</organism>
<evidence type="ECO:0000256" key="2">
    <source>
        <dbReference type="ARBA" id="ARBA00022771"/>
    </source>
</evidence>
<dbReference type="InterPro" id="IPR037274">
    <property type="entry name" value="Znf_CHY_sf"/>
</dbReference>
<dbReference type="GO" id="GO:0008270">
    <property type="term" value="F:zinc ion binding"/>
    <property type="evidence" value="ECO:0007669"/>
    <property type="project" value="UniProtKB-KW"/>
</dbReference>
<dbReference type="GO" id="GO:0045041">
    <property type="term" value="P:protein import into mitochondrial intermembrane space"/>
    <property type="evidence" value="ECO:0007669"/>
    <property type="project" value="TreeGrafter"/>
</dbReference>
<proteinExistence type="predicted"/>
<dbReference type="SUPFAM" id="SSF161219">
    <property type="entry name" value="CHY zinc finger-like"/>
    <property type="match status" value="1"/>
</dbReference>
<dbReference type="EMBL" id="BMOQ01000007">
    <property type="protein sequence ID" value="GGN22594.1"/>
    <property type="molecule type" value="Genomic_DNA"/>
</dbReference>
<evidence type="ECO:0000313" key="5">
    <source>
        <dbReference type="EMBL" id="GGN22594.1"/>
    </source>
</evidence>
<dbReference type="Proteomes" id="UP000608850">
    <property type="component" value="Unassembled WGS sequence"/>
</dbReference>
<keyword evidence="2" id="KW-0863">Zinc-finger</keyword>
<evidence type="ECO:0000256" key="1">
    <source>
        <dbReference type="ARBA" id="ARBA00022723"/>
    </source>
</evidence>
<keyword evidence="3" id="KW-0862">Zinc</keyword>
<dbReference type="Pfam" id="PF05495">
    <property type="entry name" value="zf-CHY"/>
    <property type="match status" value="1"/>
</dbReference>
<sequence>MQRTVAGTTVRGLDVGPETRCAHYDAARDVIAIRAACCDAYYPCRACHDAVADHEHRAIPRDAFDDPAVLCGACGAALTVREYADCDDACPSCGHAFNPGCKRHWRRYFAER</sequence>
<keyword evidence="1" id="KW-0479">Metal-binding</keyword>
<gene>
    <name evidence="5" type="ORF">GCM10009021_25160</name>
</gene>
<reference evidence="5 6" key="1">
    <citation type="journal article" date="2019" name="Int. J. Syst. Evol. Microbiol.">
        <title>The Global Catalogue of Microorganisms (GCM) 10K type strain sequencing project: providing services to taxonomists for standard genome sequencing and annotation.</title>
        <authorList>
            <consortium name="The Broad Institute Genomics Platform"/>
            <consortium name="The Broad Institute Genome Sequencing Center for Infectious Disease"/>
            <person name="Wu L."/>
            <person name="Ma J."/>
        </authorList>
    </citation>
    <scope>NUCLEOTIDE SEQUENCE [LARGE SCALE GENOMIC DNA]</scope>
    <source>
        <strain evidence="5 6">JCM 16331</strain>
    </source>
</reference>
<dbReference type="AlphaFoldDB" id="A0A830GD19"/>
<dbReference type="PANTHER" id="PTHR28082:SF1">
    <property type="entry name" value="HELPER OF TIM PROTEIN 13"/>
    <property type="match status" value="1"/>
</dbReference>
<dbReference type="PANTHER" id="PTHR28082">
    <property type="entry name" value="ZINC FINGER PROTEIN"/>
    <property type="match status" value="1"/>
</dbReference>
<dbReference type="InterPro" id="IPR052604">
    <property type="entry name" value="Mito_Tim_assembly_helper"/>
</dbReference>
<dbReference type="PROSITE" id="PS51266">
    <property type="entry name" value="ZF_CHY"/>
    <property type="match status" value="1"/>
</dbReference>
<evidence type="ECO:0000259" key="4">
    <source>
        <dbReference type="PROSITE" id="PS51266"/>
    </source>
</evidence>
<name>A0A830GD19_9EURY</name>
<keyword evidence="6" id="KW-1185">Reference proteome</keyword>
<dbReference type="PIRSF" id="PIRSF017292">
    <property type="entry name" value="UCP017292_Znf_CHY"/>
    <property type="match status" value="1"/>
</dbReference>
<dbReference type="InterPro" id="IPR008913">
    <property type="entry name" value="Znf_CHY"/>
</dbReference>
<dbReference type="InterPro" id="IPR016694">
    <property type="entry name" value="UCP017292"/>
</dbReference>
<dbReference type="RefSeq" id="WP_188879389.1">
    <property type="nucleotide sequence ID" value="NZ_BMOQ01000007.1"/>
</dbReference>
<evidence type="ECO:0000313" key="6">
    <source>
        <dbReference type="Proteomes" id="UP000608850"/>
    </source>
</evidence>
<dbReference type="OrthoDB" id="189683at2157"/>
<evidence type="ECO:0000256" key="3">
    <source>
        <dbReference type="ARBA" id="ARBA00022833"/>
    </source>
</evidence>
<accession>A0A830GD19</accession>
<feature type="domain" description="CHY-type" evidence="4">
    <location>
        <begin position="14"/>
        <end position="95"/>
    </location>
</feature>
<protein>
    <recommendedName>
        <fullName evidence="4">CHY-type domain-containing protein</fullName>
    </recommendedName>
</protein>